<dbReference type="InterPro" id="IPR045357">
    <property type="entry name" value="Aminopeptidase_N-like_N"/>
</dbReference>
<organism evidence="15 16">
    <name type="scientific">Calocera cornea HHB12733</name>
    <dbReference type="NCBI Taxonomy" id="1353952"/>
    <lineage>
        <taxon>Eukaryota</taxon>
        <taxon>Fungi</taxon>
        <taxon>Dikarya</taxon>
        <taxon>Basidiomycota</taxon>
        <taxon>Agaricomycotina</taxon>
        <taxon>Dacrymycetes</taxon>
        <taxon>Dacrymycetales</taxon>
        <taxon>Dacrymycetaceae</taxon>
        <taxon>Calocera</taxon>
    </lineage>
</organism>
<dbReference type="Gene3D" id="1.25.50.20">
    <property type="match status" value="1"/>
</dbReference>
<dbReference type="InterPro" id="IPR050344">
    <property type="entry name" value="Peptidase_M1_aminopeptidases"/>
</dbReference>
<dbReference type="PANTHER" id="PTHR11533:SF174">
    <property type="entry name" value="PUROMYCIN-SENSITIVE AMINOPEPTIDASE-RELATED"/>
    <property type="match status" value="1"/>
</dbReference>
<dbReference type="InterPro" id="IPR014782">
    <property type="entry name" value="Peptidase_M1_dom"/>
</dbReference>
<evidence type="ECO:0000256" key="11">
    <source>
        <dbReference type="RuleBase" id="RU364040"/>
    </source>
</evidence>
<dbReference type="InterPro" id="IPR001930">
    <property type="entry name" value="Peptidase_M1"/>
</dbReference>
<accession>A0A165J5J1</accession>
<feature type="active site" description="Proton acceptor" evidence="8">
    <location>
        <position position="337"/>
    </location>
</feature>
<dbReference type="InterPro" id="IPR024571">
    <property type="entry name" value="ERAP1-like_C_dom"/>
</dbReference>
<evidence type="ECO:0000259" key="12">
    <source>
        <dbReference type="Pfam" id="PF01433"/>
    </source>
</evidence>
<dbReference type="EC" id="3.4.11.-" evidence="11"/>
<dbReference type="Gene3D" id="2.60.40.1730">
    <property type="entry name" value="tricorn interacting facor f3 domain"/>
    <property type="match status" value="1"/>
</dbReference>
<reference evidence="15 16" key="1">
    <citation type="journal article" date="2016" name="Mol. Biol. Evol.">
        <title>Comparative Genomics of Early-Diverging Mushroom-Forming Fungi Provides Insights into the Origins of Lignocellulose Decay Capabilities.</title>
        <authorList>
            <person name="Nagy L.G."/>
            <person name="Riley R."/>
            <person name="Tritt A."/>
            <person name="Adam C."/>
            <person name="Daum C."/>
            <person name="Floudas D."/>
            <person name="Sun H."/>
            <person name="Yadav J.S."/>
            <person name="Pangilinan J."/>
            <person name="Larsson K.H."/>
            <person name="Matsuura K."/>
            <person name="Barry K."/>
            <person name="Labutti K."/>
            <person name="Kuo R."/>
            <person name="Ohm R.A."/>
            <person name="Bhattacharya S.S."/>
            <person name="Shirouzu T."/>
            <person name="Yoshinaga Y."/>
            <person name="Martin F.M."/>
            <person name="Grigoriev I.V."/>
            <person name="Hibbett D.S."/>
        </authorList>
    </citation>
    <scope>NUCLEOTIDE SEQUENCE [LARGE SCALE GENOMIC DNA]</scope>
    <source>
        <strain evidence="15 16">HHB12733</strain>
    </source>
</reference>
<comment type="cofactor">
    <cofactor evidence="9 11">
        <name>Zn(2+)</name>
        <dbReference type="ChEBI" id="CHEBI:29105"/>
    </cofactor>
    <text evidence="9 11">Binds 1 zinc ion per subunit.</text>
</comment>
<evidence type="ECO:0000256" key="9">
    <source>
        <dbReference type="PIRSR" id="PIRSR634016-3"/>
    </source>
</evidence>
<dbReference type="GO" id="GO:0005737">
    <property type="term" value="C:cytoplasm"/>
    <property type="evidence" value="ECO:0007669"/>
    <property type="project" value="TreeGrafter"/>
</dbReference>
<evidence type="ECO:0000256" key="4">
    <source>
        <dbReference type="ARBA" id="ARBA00022723"/>
    </source>
</evidence>
<dbReference type="OrthoDB" id="10031169at2759"/>
<dbReference type="Gene3D" id="2.60.40.1910">
    <property type="match status" value="1"/>
</dbReference>
<evidence type="ECO:0000256" key="2">
    <source>
        <dbReference type="ARBA" id="ARBA00022438"/>
    </source>
</evidence>
<evidence type="ECO:0000259" key="13">
    <source>
        <dbReference type="Pfam" id="PF11838"/>
    </source>
</evidence>
<evidence type="ECO:0000256" key="7">
    <source>
        <dbReference type="ARBA" id="ARBA00023049"/>
    </source>
</evidence>
<evidence type="ECO:0000256" key="5">
    <source>
        <dbReference type="ARBA" id="ARBA00022801"/>
    </source>
</evidence>
<dbReference type="GO" id="GO:0008270">
    <property type="term" value="F:zinc ion binding"/>
    <property type="evidence" value="ECO:0007669"/>
    <property type="project" value="UniProtKB-UniRule"/>
</dbReference>
<gene>
    <name evidence="15" type="ORF">CALCODRAFT_553125</name>
</gene>
<dbReference type="GO" id="GO:0006508">
    <property type="term" value="P:proteolysis"/>
    <property type="evidence" value="ECO:0007669"/>
    <property type="project" value="UniProtKB-KW"/>
</dbReference>
<feature type="binding site" evidence="9">
    <location>
        <position position="359"/>
    </location>
    <ligand>
        <name>Zn(2+)</name>
        <dbReference type="ChEBI" id="CHEBI:29105"/>
        <note>catalytic</note>
    </ligand>
</feature>
<evidence type="ECO:0000256" key="3">
    <source>
        <dbReference type="ARBA" id="ARBA00022670"/>
    </source>
</evidence>
<dbReference type="PRINTS" id="PR00756">
    <property type="entry name" value="ALADIPTASE"/>
</dbReference>
<keyword evidence="5 11" id="KW-0378">Hydrolase</keyword>
<evidence type="ECO:0000256" key="6">
    <source>
        <dbReference type="ARBA" id="ARBA00022833"/>
    </source>
</evidence>
<feature type="domain" description="Aminopeptidase N-like N-terminal" evidence="14">
    <location>
        <begin position="18"/>
        <end position="226"/>
    </location>
</feature>
<dbReference type="FunCoup" id="A0A165J5J1">
    <property type="interactions" value="543"/>
</dbReference>
<evidence type="ECO:0000313" key="16">
    <source>
        <dbReference type="Proteomes" id="UP000076842"/>
    </source>
</evidence>
<feature type="domain" description="Peptidase M1 membrane alanine aminopeptidase" evidence="12">
    <location>
        <begin position="266"/>
        <end position="482"/>
    </location>
</feature>
<feature type="domain" description="ERAP1-like C-terminal" evidence="13">
    <location>
        <begin position="561"/>
        <end position="886"/>
    </location>
</feature>
<feature type="site" description="Transition state stabilizer" evidence="10">
    <location>
        <position position="423"/>
    </location>
</feature>
<dbReference type="STRING" id="1353952.A0A165J5J1"/>
<dbReference type="GO" id="GO:0043171">
    <property type="term" value="P:peptide catabolic process"/>
    <property type="evidence" value="ECO:0007669"/>
    <property type="project" value="TreeGrafter"/>
</dbReference>
<dbReference type="Pfam" id="PF11838">
    <property type="entry name" value="ERAP1_C"/>
    <property type="match status" value="1"/>
</dbReference>
<comment type="similarity">
    <text evidence="1 11">Belongs to the peptidase M1 family.</text>
</comment>
<keyword evidence="16" id="KW-1185">Reference proteome</keyword>
<keyword evidence="7 11" id="KW-0482">Metalloprotease</keyword>
<dbReference type="SUPFAM" id="SSF63737">
    <property type="entry name" value="Leukotriene A4 hydrolase N-terminal domain"/>
    <property type="match status" value="1"/>
</dbReference>
<feature type="binding site" evidence="9">
    <location>
        <position position="340"/>
    </location>
    <ligand>
        <name>Zn(2+)</name>
        <dbReference type="ChEBI" id="CHEBI:29105"/>
        <note>catalytic</note>
    </ligand>
</feature>
<evidence type="ECO:0000256" key="8">
    <source>
        <dbReference type="PIRSR" id="PIRSR634016-1"/>
    </source>
</evidence>
<dbReference type="SUPFAM" id="SSF55486">
    <property type="entry name" value="Metalloproteases ('zincins'), catalytic domain"/>
    <property type="match status" value="1"/>
</dbReference>
<dbReference type="FunFam" id="1.10.390.10:FF:000006">
    <property type="entry name" value="Puromycin-sensitive aminopeptidase"/>
    <property type="match status" value="1"/>
</dbReference>
<evidence type="ECO:0000313" key="15">
    <source>
        <dbReference type="EMBL" id="KZT61401.1"/>
    </source>
</evidence>
<feature type="binding site" evidence="9">
    <location>
        <position position="336"/>
    </location>
    <ligand>
        <name>Zn(2+)</name>
        <dbReference type="ChEBI" id="CHEBI:29105"/>
        <note>catalytic</note>
    </ligand>
</feature>
<dbReference type="FunFam" id="1.25.50.20:FF:000002">
    <property type="entry name" value="Aminopeptidase"/>
    <property type="match status" value="1"/>
</dbReference>
<dbReference type="GO" id="GO:0070006">
    <property type="term" value="F:metalloaminopeptidase activity"/>
    <property type="evidence" value="ECO:0007669"/>
    <property type="project" value="TreeGrafter"/>
</dbReference>
<dbReference type="GO" id="GO:0016020">
    <property type="term" value="C:membrane"/>
    <property type="evidence" value="ECO:0007669"/>
    <property type="project" value="TreeGrafter"/>
</dbReference>
<dbReference type="InterPro" id="IPR034016">
    <property type="entry name" value="M1_APN-typ"/>
</dbReference>
<dbReference type="Gene3D" id="1.10.390.10">
    <property type="entry name" value="Neutral Protease Domain 2"/>
    <property type="match status" value="1"/>
</dbReference>
<dbReference type="Pfam" id="PF01433">
    <property type="entry name" value="Peptidase_M1"/>
    <property type="match status" value="1"/>
</dbReference>
<name>A0A165J5J1_9BASI</name>
<evidence type="ECO:0000259" key="14">
    <source>
        <dbReference type="Pfam" id="PF17900"/>
    </source>
</evidence>
<keyword evidence="3 11" id="KW-0645">Protease</keyword>
<keyword evidence="6 9" id="KW-0862">Zinc</keyword>
<dbReference type="PANTHER" id="PTHR11533">
    <property type="entry name" value="PROTEASE M1 ZINC METALLOPROTEASE"/>
    <property type="match status" value="1"/>
</dbReference>
<proteinExistence type="inferred from homology"/>
<evidence type="ECO:0000256" key="10">
    <source>
        <dbReference type="PIRSR" id="PIRSR634016-4"/>
    </source>
</evidence>
<dbReference type="InParanoid" id="A0A165J5J1"/>
<sequence>MASREVADHVKISEDVRPTHYALAMKTDLEKLEFEGRVEIDLDVNVSTSFITFHTASPNELLHASLSTPSLGADILATDKFEINKELEQGTITFGKELQAGETAKLGFAFKGKLDWGGLAGYYKCSWEHEGKKGAYAITMCCPSDARKVFPCWDEPELKATFAVSMISRSGTTSLFNMNDLSTVPSDGTFPTSPLFAGLPCGAGATDSGKWTLTRFATSPKMSTYLLALANGKFEYLEDSFMSMSGKEVKLRVYATPEYISQATLALDVKKRVLPIYEKIFDIPYPLPKLDSLAASDFDAGAMENWGLIIGRTLYMLYDENSGIAARQNTTRIETHEIAHMWFGDIVTMRWWDNLWLNEAFATIMGELVTIQELHPEWRPNSGFIDGHLQRALQLDSLRSSHPIEVPCPDEKVAAQILDGISYSKGASVLRMLSYMLGQEVFLKGVSLYLKAHLYGNTVTADLWKGISEASGINVKELMASWTLKTGFPLVTVTETATGLHMKQSRFLVTNDVKPDEDATIWHIPLNLKTMGSDGEPIVDNRATLATRETSIELPHVAQSLYKLNADTAGVYRVLYTPQHLAKLADAAGRPNSIFSAEDKMGLIGDAFTLAKSGHGSTSAALELVSKLRMDEDYSVWSRIARGLAELTSAWWEQPEEVRAGLRAFRRSMFAPLAEKLGFEFKATDGPELIQWKITAISEAALADDPKTLSDMNRRFALLMENNDGSQIAGDIRRSTYMNMIRTGGATEWGKLHELIVGVQLYRDSDTPAQKLDAMFGMCSAQREPLIKATFDLFMSGEIKTQDYSWMFSGLVQNPTTRRRTWEYLKEHFDVLTADLKGSFVMRGMIAHSVIYLSSTKDVKDAEEFFKDKDTSSYAQPLAQALDEVRSRANWVGRDQIPVEKWLRDNGYMQ</sequence>
<evidence type="ECO:0000256" key="1">
    <source>
        <dbReference type="ARBA" id="ARBA00010136"/>
    </source>
</evidence>
<dbReference type="GO" id="GO:0042277">
    <property type="term" value="F:peptide binding"/>
    <property type="evidence" value="ECO:0007669"/>
    <property type="project" value="TreeGrafter"/>
</dbReference>
<dbReference type="Proteomes" id="UP000076842">
    <property type="component" value="Unassembled WGS sequence"/>
</dbReference>
<dbReference type="Pfam" id="PF17900">
    <property type="entry name" value="Peptidase_M1_N"/>
    <property type="match status" value="1"/>
</dbReference>
<dbReference type="EMBL" id="KV423923">
    <property type="protein sequence ID" value="KZT61401.1"/>
    <property type="molecule type" value="Genomic_DNA"/>
</dbReference>
<dbReference type="GO" id="GO:0005615">
    <property type="term" value="C:extracellular space"/>
    <property type="evidence" value="ECO:0007669"/>
    <property type="project" value="TreeGrafter"/>
</dbReference>
<dbReference type="InterPro" id="IPR027268">
    <property type="entry name" value="Peptidase_M4/M1_CTD_sf"/>
</dbReference>
<keyword evidence="2 11" id="KW-0031">Aminopeptidase</keyword>
<protein>
    <recommendedName>
        <fullName evidence="11">Aminopeptidase</fullName>
        <ecNumber evidence="11">3.4.11.-</ecNumber>
    </recommendedName>
</protein>
<dbReference type="CDD" id="cd09601">
    <property type="entry name" value="M1_APN-Q_like"/>
    <property type="match status" value="1"/>
</dbReference>
<keyword evidence="4 9" id="KW-0479">Metal-binding</keyword>
<dbReference type="AlphaFoldDB" id="A0A165J5J1"/>
<dbReference type="InterPro" id="IPR042097">
    <property type="entry name" value="Aminopeptidase_N-like_N_sf"/>
</dbReference>